<dbReference type="EMBL" id="CM055097">
    <property type="protein sequence ID" value="KAJ7553465.1"/>
    <property type="molecule type" value="Genomic_DNA"/>
</dbReference>
<name>A0ACC2DH06_DIPCM</name>
<evidence type="ECO:0000313" key="1">
    <source>
        <dbReference type="EMBL" id="KAJ7553465.1"/>
    </source>
</evidence>
<sequence length="264" mass="28677">MASNEHNGQFDSQEEHHHQGMVKDQEAVEEFYGNQAANPYFAPVDAPVEPVSRVYFIKIPIRTLTGHVTEEHLHKLSLFLSIYGALLSAVGVLAILFPIVFSLAVGQFVAWLLVLGGILSLVQFFLMCGAPGTSSFLLLGILHMAIGLWIITKPISGGMLLIYVASGWFVGHGVLKLLTAYQVRNLTSWPAVMASGVLSFVLALVILVLSPRYGLLFLGVIFGVDLLVSGIAMMLIACMAYFGNRAEQSQREPLLYGDHAAAFA</sequence>
<dbReference type="Proteomes" id="UP001162992">
    <property type="component" value="Chromosome 6"/>
</dbReference>
<comment type="caution">
    <text evidence="1">The sequence shown here is derived from an EMBL/GenBank/DDBJ whole genome shotgun (WGS) entry which is preliminary data.</text>
</comment>
<protein>
    <submittedName>
        <fullName evidence="1">Uncharacterized protein</fullName>
    </submittedName>
</protein>
<gene>
    <name evidence="1" type="ORF">O6H91_06G099200</name>
</gene>
<organism evidence="1 2">
    <name type="scientific">Diphasiastrum complanatum</name>
    <name type="common">Issler's clubmoss</name>
    <name type="synonym">Lycopodium complanatum</name>
    <dbReference type="NCBI Taxonomy" id="34168"/>
    <lineage>
        <taxon>Eukaryota</taxon>
        <taxon>Viridiplantae</taxon>
        <taxon>Streptophyta</taxon>
        <taxon>Embryophyta</taxon>
        <taxon>Tracheophyta</taxon>
        <taxon>Lycopodiopsida</taxon>
        <taxon>Lycopodiales</taxon>
        <taxon>Lycopodiaceae</taxon>
        <taxon>Lycopodioideae</taxon>
        <taxon>Diphasiastrum</taxon>
    </lineage>
</organism>
<keyword evidence="2" id="KW-1185">Reference proteome</keyword>
<accession>A0ACC2DH06</accession>
<reference evidence="2" key="1">
    <citation type="journal article" date="2024" name="Proc. Natl. Acad. Sci. U.S.A.">
        <title>Extraordinary preservation of gene collinearity over three hundred million years revealed in homosporous lycophytes.</title>
        <authorList>
            <person name="Li C."/>
            <person name="Wickell D."/>
            <person name="Kuo L.Y."/>
            <person name="Chen X."/>
            <person name="Nie B."/>
            <person name="Liao X."/>
            <person name="Peng D."/>
            <person name="Ji J."/>
            <person name="Jenkins J."/>
            <person name="Williams M."/>
            <person name="Shu S."/>
            <person name="Plott C."/>
            <person name="Barry K."/>
            <person name="Rajasekar S."/>
            <person name="Grimwood J."/>
            <person name="Han X."/>
            <person name="Sun S."/>
            <person name="Hou Z."/>
            <person name="He W."/>
            <person name="Dai G."/>
            <person name="Sun C."/>
            <person name="Schmutz J."/>
            <person name="Leebens-Mack J.H."/>
            <person name="Li F.W."/>
            <person name="Wang L."/>
        </authorList>
    </citation>
    <scope>NUCLEOTIDE SEQUENCE [LARGE SCALE GENOMIC DNA]</scope>
    <source>
        <strain evidence="2">cv. PW_Plant_1</strain>
    </source>
</reference>
<evidence type="ECO:0000313" key="2">
    <source>
        <dbReference type="Proteomes" id="UP001162992"/>
    </source>
</evidence>
<proteinExistence type="predicted"/>